<feature type="compositionally biased region" description="Basic and acidic residues" evidence="1">
    <location>
        <begin position="36"/>
        <end position="45"/>
    </location>
</feature>
<dbReference type="RefSeq" id="WP_380685156.1">
    <property type="nucleotide sequence ID" value="NZ_JBHRSS010000001.1"/>
</dbReference>
<name>A0ABV7ELC0_9GAMM</name>
<evidence type="ECO:0008006" key="4">
    <source>
        <dbReference type="Google" id="ProtNLM"/>
    </source>
</evidence>
<evidence type="ECO:0000313" key="2">
    <source>
        <dbReference type="EMBL" id="MFC3102271.1"/>
    </source>
</evidence>
<dbReference type="Proteomes" id="UP001595462">
    <property type="component" value="Unassembled WGS sequence"/>
</dbReference>
<keyword evidence="3" id="KW-1185">Reference proteome</keyword>
<sequence>MLSLALVVITVTARAQDASGGAPTDGDDAPPAATAERPHSNDPRDYLKFSTTLTADCMLHRAQLRQIVNTHPTRAIKVVLWNYTGKTRSQGSSTKILPPHAKPEPLGCDGMSGLKRHWEIESAEFVAINDPPDDK</sequence>
<protein>
    <recommendedName>
        <fullName evidence="4">Secreted protein</fullName>
    </recommendedName>
</protein>
<dbReference type="EMBL" id="JBHRSS010000001">
    <property type="protein sequence ID" value="MFC3102271.1"/>
    <property type="molecule type" value="Genomic_DNA"/>
</dbReference>
<evidence type="ECO:0000313" key="3">
    <source>
        <dbReference type="Proteomes" id="UP001595462"/>
    </source>
</evidence>
<proteinExistence type="predicted"/>
<evidence type="ECO:0000256" key="1">
    <source>
        <dbReference type="SAM" id="MobiDB-lite"/>
    </source>
</evidence>
<reference evidence="3" key="1">
    <citation type="journal article" date="2019" name="Int. J. Syst. Evol. Microbiol.">
        <title>The Global Catalogue of Microorganisms (GCM) 10K type strain sequencing project: providing services to taxonomists for standard genome sequencing and annotation.</title>
        <authorList>
            <consortium name="The Broad Institute Genomics Platform"/>
            <consortium name="The Broad Institute Genome Sequencing Center for Infectious Disease"/>
            <person name="Wu L."/>
            <person name="Ma J."/>
        </authorList>
    </citation>
    <scope>NUCLEOTIDE SEQUENCE [LARGE SCALE GENOMIC DNA]</scope>
    <source>
        <strain evidence="3">KCTC 52640</strain>
    </source>
</reference>
<gene>
    <name evidence="2" type="ORF">ACFOSU_00020</name>
</gene>
<feature type="compositionally biased region" description="Low complexity" evidence="1">
    <location>
        <begin position="20"/>
        <end position="35"/>
    </location>
</feature>
<comment type="caution">
    <text evidence="2">The sequence shown here is derived from an EMBL/GenBank/DDBJ whole genome shotgun (WGS) entry which is preliminary data.</text>
</comment>
<accession>A0ABV7ELC0</accession>
<organism evidence="2 3">
    <name type="scientific">Salinisphaera aquimarina</name>
    <dbReference type="NCBI Taxonomy" id="2094031"/>
    <lineage>
        <taxon>Bacteria</taxon>
        <taxon>Pseudomonadati</taxon>
        <taxon>Pseudomonadota</taxon>
        <taxon>Gammaproteobacteria</taxon>
        <taxon>Salinisphaerales</taxon>
        <taxon>Salinisphaeraceae</taxon>
        <taxon>Salinisphaera</taxon>
    </lineage>
</organism>
<feature type="region of interest" description="Disordered" evidence="1">
    <location>
        <begin position="16"/>
        <end position="45"/>
    </location>
</feature>